<reference evidence="2 3" key="1">
    <citation type="submission" date="2014-08" db="EMBL/GenBank/DDBJ databases">
        <title>Genomic and Phenotypic Diversity of Colwellia psychrerythraea strains from Disparate Marine Basins.</title>
        <authorList>
            <person name="Techtmann S.M."/>
            <person name="Stelling S.C."/>
            <person name="Utturkar S.M."/>
            <person name="Alshibli N."/>
            <person name="Harris A."/>
            <person name="Brown S.D."/>
            <person name="Hazen T.C."/>
        </authorList>
    </citation>
    <scope>NUCLEOTIDE SEQUENCE [LARGE SCALE GENOMIC DNA]</scope>
    <source>
        <strain evidence="2 3">ND2E</strain>
    </source>
</reference>
<feature type="signal peptide" evidence="1">
    <location>
        <begin position="1"/>
        <end position="26"/>
    </location>
</feature>
<gene>
    <name evidence="2" type="ORF">ND2E_2262</name>
</gene>
<accession>A0A099KV44</accession>
<dbReference type="AlphaFoldDB" id="A0A099KV44"/>
<proteinExistence type="predicted"/>
<dbReference type="EMBL" id="JQED01000009">
    <property type="protein sequence ID" value="KGJ93533.1"/>
    <property type="molecule type" value="Genomic_DNA"/>
</dbReference>
<evidence type="ECO:0000313" key="3">
    <source>
        <dbReference type="Proteomes" id="UP000029843"/>
    </source>
</evidence>
<feature type="chain" id="PRO_5001949188" description="Outer membrane protein beta-barrel domain-containing protein" evidence="1">
    <location>
        <begin position="27"/>
        <end position="201"/>
    </location>
</feature>
<dbReference type="Proteomes" id="UP000029843">
    <property type="component" value="Unassembled WGS sequence"/>
</dbReference>
<evidence type="ECO:0008006" key="4">
    <source>
        <dbReference type="Google" id="ProtNLM"/>
    </source>
</evidence>
<name>A0A099KV44_COLPS</name>
<protein>
    <recommendedName>
        <fullName evidence="4">Outer membrane protein beta-barrel domain-containing protein</fullName>
    </recommendedName>
</protein>
<sequence precursor="true">MTSKKLPYIVQVLCVFIAMLASNSYALESSVQLHKVDQDKSYGYSLSIGDEFFNQKAFNWQVSYNRFEQVEISDLDETSEVWDKAGFDFTLQTVDLSLGYRYYPKSYNKFITSLMLEFQLGASINLSENKLIPDPELNLDDVYFAEQGDINPVLSISLQKSFTKNSAMHIGVKHYPSYSDFGSISTVFIGFNYRFGRQIGY</sequence>
<comment type="caution">
    <text evidence="2">The sequence shown here is derived from an EMBL/GenBank/DDBJ whole genome shotgun (WGS) entry which is preliminary data.</text>
</comment>
<dbReference type="OrthoDB" id="6384021at2"/>
<dbReference type="Gene3D" id="2.40.160.20">
    <property type="match status" value="1"/>
</dbReference>
<evidence type="ECO:0000313" key="2">
    <source>
        <dbReference type="EMBL" id="KGJ93533.1"/>
    </source>
</evidence>
<organism evidence="2 3">
    <name type="scientific">Colwellia psychrerythraea</name>
    <name type="common">Vibrio psychroerythus</name>
    <dbReference type="NCBI Taxonomy" id="28229"/>
    <lineage>
        <taxon>Bacteria</taxon>
        <taxon>Pseudomonadati</taxon>
        <taxon>Pseudomonadota</taxon>
        <taxon>Gammaproteobacteria</taxon>
        <taxon>Alteromonadales</taxon>
        <taxon>Colwelliaceae</taxon>
        <taxon>Colwellia</taxon>
    </lineage>
</organism>
<keyword evidence="1" id="KW-0732">Signal</keyword>
<dbReference type="PATRIC" id="fig|28229.4.peg.1288"/>
<evidence type="ECO:0000256" key="1">
    <source>
        <dbReference type="SAM" id="SignalP"/>
    </source>
</evidence>
<dbReference type="RefSeq" id="WP_033093056.1">
    <property type="nucleotide sequence ID" value="NZ_JQED01000009.1"/>
</dbReference>